<proteinExistence type="predicted"/>
<organism evidence="1 2">
    <name type="scientific">Cylindrobasidium torrendii FP15055 ss-10</name>
    <dbReference type="NCBI Taxonomy" id="1314674"/>
    <lineage>
        <taxon>Eukaryota</taxon>
        <taxon>Fungi</taxon>
        <taxon>Dikarya</taxon>
        <taxon>Basidiomycota</taxon>
        <taxon>Agaricomycotina</taxon>
        <taxon>Agaricomycetes</taxon>
        <taxon>Agaricomycetidae</taxon>
        <taxon>Agaricales</taxon>
        <taxon>Marasmiineae</taxon>
        <taxon>Physalacriaceae</taxon>
        <taxon>Cylindrobasidium</taxon>
    </lineage>
</organism>
<evidence type="ECO:0000313" key="2">
    <source>
        <dbReference type="Proteomes" id="UP000054007"/>
    </source>
</evidence>
<evidence type="ECO:0000313" key="1">
    <source>
        <dbReference type="EMBL" id="KIY70958.1"/>
    </source>
</evidence>
<sequence>MIRTASIAQGYRACPVDNCPCPYHRINLPEPDDFTTASAALQAFGTLRITNEQPTPGEEASILASIRSLSTSRNGIHSILVELEETRRIIESRIKSYRDSKLQLDQSIDEHRFLLSPVRRLSVELLVEIFSHVVEEELFDPIEQSIHPTALRTQHSPSPVPNLALTCRRWNKVVLGTPKLWSHINIDLCEENIPEPDDLSQYYGKLSRHFMRTARTGFPLTISIGTCYAADEDYDLNPITFLLPSYAARITHLTLFLPPSALERMNLIGPQLTSLVYATVANTAPDETEEGFKAFMQCTTLHTFNAINFDSLDDVYIPTSVKYLSLRHHSIPHSNRDHHQLEDDSYGLPAQIRKLTPLTGLETLCIDIGGNNVDLPHGTHLSLPKLKKLTIVSHCNKPLYVLLQRITVPSLENLSLSSLLGSTNSFTAHYFQSLGGMAERSACPLTSLKIVFQNQASVGPMMAALYQLPKLQHLTIRRRAKSGVIRLLGSNELQKDGRIMLPALQTLVLDAAPFVTDALRVLADWIEARVETRAPLKKVVIVSRVREIGAVEKIETDRMAWFRERLEKLDGLDVRAEFSKTEGFQ</sequence>
<protein>
    <submittedName>
        <fullName evidence="1">Uncharacterized protein</fullName>
    </submittedName>
</protein>
<dbReference type="InterPro" id="IPR032675">
    <property type="entry name" value="LRR_dom_sf"/>
</dbReference>
<reference evidence="1 2" key="1">
    <citation type="journal article" date="2015" name="Fungal Genet. Biol.">
        <title>Evolution of novel wood decay mechanisms in Agaricales revealed by the genome sequences of Fistulina hepatica and Cylindrobasidium torrendii.</title>
        <authorList>
            <person name="Floudas D."/>
            <person name="Held B.W."/>
            <person name="Riley R."/>
            <person name="Nagy L.G."/>
            <person name="Koehler G."/>
            <person name="Ransdell A.S."/>
            <person name="Younus H."/>
            <person name="Chow J."/>
            <person name="Chiniquy J."/>
            <person name="Lipzen A."/>
            <person name="Tritt A."/>
            <person name="Sun H."/>
            <person name="Haridas S."/>
            <person name="LaButti K."/>
            <person name="Ohm R.A."/>
            <person name="Kues U."/>
            <person name="Blanchette R.A."/>
            <person name="Grigoriev I.V."/>
            <person name="Minto R.E."/>
            <person name="Hibbett D.S."/>
        </authorList>
    </citation>
    <scope>NUCLEOTIDE SEQUENCE [LARGE SCALE GENOMIC DNA]</scope>
    <source>
        <strain evidence="1 2">FP15055 ss-10</strain>
    </source>
</reference>
<dbReference type="OrthoDB" id="3221235at2759"/>
<name>A0A0D7BK92_9AGAR</name>
<dbReference type="EMBL" id="KN880460">
    <property type="protein sequence ID" value="KIY70958.1"/>
    <property type="molecule type" value="Genomic_DNA"/>
</dbReference>
<gene>
    <name evidence="1" type="ORF">CYLTODRAFT_451203</name>
</gene>
<dbReference type="SUPFAM" id="SSF52047">
    <property type="entry name" value="RNI-like"/>
    <property type="match status" value="1"/>
</dbReference>
<dbReference type="Proteomes" id="UP000054007">
    <property type="component" value="Unassembled WGS sequence"/>
</dbReference>
<keyword evidence="2" id="KW-1185">Reference proteome</keyword>
<dbReference type="Gene3D" id="3.80.10.10">
    <property type="entry name" value="Ribonuclease Inhibitor"/>
    <property type="match status" value="1"/>
</dbReference>
<dbReference type="AlphaFoldDB" id="A0A0D7BK92"/>
<dbReference type="Gene3D" id="1.20.1280.50">
    <property type="match status" value="1"/>
</dbReference>
<accession>A0A0D7BK92</accession>